<dbReference type="Gene3D" id="3.30.457.10">
    <property type="entry name" value="Copper amine oxidase-like, N-terminal domain"/>
    <property type="match status" value="1"/>
</dbReference>
<dbReference type="InterPro" id="IPR012854">
    <property type="entry name" value="Cu_amine_oxidase-like_N"/>
</dbReference>
<dbReference type="EC" id="3.5.1.28" evidence="5"/>
<evidence type="ECO:0000313" key="5">
    <source>
        <dbReference type="EMBL" id="MFD0958877.1"/>
    </source>
</evidence>
<dbReference type="PANTHER" id="PTHR30404:SF0">
    <property type="entry name" value="N-ACETYLMURAMOYL-L-ALANINE AMIDASE AMIC"/>
    <property type="match status" value="1"/>
</dbReference>
<dbReference type="PANTHER" id="PTHR30404">
    <property type="entry name" value="N-ACETYLMURAMOYL-L-ALANINE AMIDASE"/>
    <property type="match status" value="1"/>
</dbReference>
<name>A0ABW3HMZ0_9BACL</name>
<keyword evidence="1 5" id="KW-0378">Hydrolase</keyword>
<feature type="chain" id="PRO_5046125686" evidence="3">
    <location>
        <begin position="25"/>
        <end position="512"/>
    </location>
</feature>
<feature type="compositionally biased region" description="Acidic residues" evidence="2">
    <location>
        <begin position="183"/>
        <end position="194"/>
    </location>
</feature>
<dbReference type="InterPro" id="IPR036582">
    <property type="entry name" value="Mao_N_sf"/>
</dbReference>
<evidence type="ECO:0000313" key="6">
    <source>
        <dbReference type="Proteomes" id="UP001596989"/>
    </source>
</evidence>
<dbReference type="RefSeq" id="WP_377562699.1">
    <property type="nucleotide sequence ID" value="NZ_JBHTJZ010000005.1"/>
</dbReference>
<feature type="compositionally biased region" description="Basic and acidic residues" evidence="2">
    <location>
        <begin position="141"/>
        <end position="153"/>
    </location>
</feature>
<dbReference type="Gene3D" id="2.60.40.3500">
    <property type="match status" value="1"/>
</dbReference>
<evidence type="ECO:0000256" key="1">
    <source>
        <dbReference type="ARBA" id="ARBA00022801"/>
    </source>
</evidence>
<dbReference type="Pfam" id="PF07833">
    <property type="entry name" value="Cu_amine_oxidN1"/>
    <property type="match status" value="1"/>
</dbReference>
<dbReference type="SMART" id="SM00646">
    <property type="entry name" value="Ami_3"/>
    <property type="match status" value="1"/>
</dbReference>
<evidence type="ECO:0000256" key="3">
    <source>
        <dbReference type="SAM" id="SignalP"/>
    </source>
</evidence>
<dbReference type="SUPFAM" id="SSF53187">
    <property type="entry name" value="Zn-dependent exopeptidases"/>
    <property type="match status" value="1"/>
</dbReference>
<keyword evidence="3" id="KW-0732">Signal</keyword>
<gene>
    <name evidence="5" type="ORF">ACFQ2I_05675</name>
</gene>
<feature type="compositionally biased region" description="Acidic residues" evidence="2">
    <location>
        <begin position="160"/>
        <end position="170"/>
    </location>
</feature>
<feature type="signal peptide" evidence="3">
    <location>
        <begin position="1"/>
        <end position="24"/>
    </location>
</feature>
<organism evidence="5 6">
    <name type="scientific">Paenibacillus chungangensis</name>
    <dbReference type="NCBI Taxonomy" id="696535"/>
    <lineage>
        <taxon>Bacteria</taxon>
        <taxon>Bacillati</taxon>
        <taxon>Bacillota</taxon>
        <taxon>Bacilli</taxon>
        <taxon>Bacillales</taxon>
        <taxon>Paenibacillaceae</taxon>
        <taxon>Paenibacillus</taxon>
    </lineage>
</organism>
<feature type="domain" description="MurNAc-LAA" evidence="4">
    <location>
        <begin position="398"/>
        <end position="506"/>
    </location>
</feature>
<keyword evidence="6" id="KW-1185">Reference proteome</keyword>
<dbReference type="InterPro" id="IPR050695">
    <property type="entry name" value="N-acetylmuramoyl_amidase_3"/>
</dbReference>
<comment type="caution">
    <text evidence="5">The sequence shown here is derived from an EMBL/GenBank/DDBJ whole genome shotgun (WGS) entry which is preliminary data.</text>
</comment>
<accession>A0ABW3HMZ0</accession>
<dbReference type="InterPro" id="IPR002508">
    <property type="entry name" value="MurNAc-LAA_cat"/>
</dbReference>
<dbReference type="SUPFAM" id="SSF55383">
    <property type="entry name" value="Copper amine oxidase, domain N"/>
    <property type="match status" value="1"/>
</dbReference>
<reference evidence="6" key="1">
    <citation type="journal article" date="2019" name="Int. J. Syst. Evol. Microbiol.">
        <title>The Global Catalogue of Microorganisms (GCM) 10K type strain sequencing project: providing services to taxonomists for standard genome sequencing and annotation.</title>
        <authorList>
            <consortium name="The Broad Institute Genomics Platform"/>
            <consortium name="The Broad Institute Genome Sequencing Center for Infectious Disease"/>
            <person name="Wu L."/>
            <person name="Ma J."/>
        </authorList>
    </citation>
    <scope>NUCLEOTIDE SEQUENCE [LARGE SCALE GENOMIC DNA]</scope>
    <source>
        <strain evidence="6">CCUG 59129</strain>
    </source>
</reference>
<dbReference type="Proteomes" id="UP001596989">
    <property type="component" value="Unassembled WGS sequence"/>
</dbReference>
<dbReference type="EMBL" id="JBHTJZ010000005">
    <property type="protein sequence ID" value="MFD0958877.1"/>
    <property type="molecule type" value="Genomic_DNA"/>
</dbReference>
<proteinExistence type="predicted"/>
<dbReference type="Gene3D" id="3.40.630.40">
    <property type="entry name" value="Zn-dependent exopeptidases"/>
    <property type="match status" value="1"/>
</dbReference>
<feature type="region of interest" description="Disordered" evidence="2">
    <location>
        <begin position="141"/>
        <end position="198"/>
    </location>
</feature>
<dbReference type="CDD" id="cd02696">
    <property type="entry name" value="MurNAc-LAA"/>
    <property type="match status" value="1"/>
</dbReference>
<dbReference type="Pfam" id="PF01520">
    <property type="entry name" value="Amidase_3"/>
    <property type="match status" value="1"/>
</dbReference>
<evidence type="ECO:0000256" key="2">
    <source>
        <dbReference type="SAM" id="MobiDB-lite"/>
    </source>
</evidence>
<evidence type="ECO:0000259" key="4">
    <source>
        <dbReference type="SMART" id="SM00646"/>
    </source>
</evidence>
<dbReference type="GO" id="GO:0008745">
    <property type="term" value="F:N-acetylmuramoyl-L-alanine amidase activity"/>
    <property type="evidence" value="ECO:0007669"/>
    <property type="project" value="UniProtKB-EC"/>
</dbReference>
<protein>
    <submittedName>
        <fullName evidence="5">N-acetylmuramoyl-L-alanine amidase</fullName>
        <ecNumber evidence="5">3.5.1.28</ecNumber>
    </submittedName>
</protein>
<sequence>MKKRLSILLLLSMFFTLFASVGHAASPPPKLFLNGKPIISDVEPRIVEGSTLVPLAVLSEDLGYEVDWDGTIRKVTVKDDSTQIELIIGESAVLVNGDIVETNVKPQLINWRTMVPVRFVGELLGLEFEWKEIEREVHMFEKRQQPEQPKPDPDQPGTEQPDEEGTEDEGTQNNKPDTGETDKPDEEETTESEQEPQLATEYISSISLSEDNVIRITNSGIQLPKAPLQLEGPRRLVFDFPSTSYIPDLMAGFVDGQTGVVVEENPYISGYRFSQFSVEPLTARLVLEIGEDTGYVVKESRGLVEIALMPADEVPVPEPEPDAEPNLPEPDDGVFDIVIDAGHGGSDPGSESKSLNRWEKEFNLTVSLMLQAELEKLDNVRVHMTRTDDTYIALLDRVAFAEEKQADMFISIHANSYTKTSVSGTETYYERENSKELAEIMHKHLLGATGFNDRGVRQAAYKVIKETTMPAVLLESGYLSNPEEAKVLFDNNKQKDIVAAIVKGVKEYWHLK</sequence>